<dbReference type="VEuPathDB" id="VectorBase:RSAN_046315"/>
<gene>
    <name evidence="1" type="ORF">HPB52_022720</name>
</gene>
<dbReference type="EMBL" id="JABSTV010001249">
    <property type="protein sequence ID" value="KAH7963756.1"/>
    <property type="molecule type" value="Genomic_DNA"/>
</dbReference>
<evidence type="ECO:0000313" key="1">
    <source>
        <dbReference type="EMBL" id="KAH7963756.1"/>
    </source>
</evidence>
<dbReference type="Proteomes" id="UP000821837">
    <property type="component" value="Chromosome 3"/>
</dbReference>
<sequence>MAGRLWQVSSGRSCFLQVAGLFTDHRQLVHQRRRADVDDSAVPTSGMTRGNYVDDDIALYASGPTSRGRQVRASVQRYIDAVDDSVGGIGLELSAEKTEALLVHPSPVARVRYLGLTIDNRLSWRPAIADILASGVLAGGTGCSLDLAMRLYNTVAMARALYGVELEALDADHRRVIRRIFALPRASKVGPTLAETSQLPTSLRAKAGALRHIHRMHQMRQGQQMAIRLLSRPNCGMGRCALEYAALVPELPHCDWLPIPPHRERGLTIATTVSGVRSKKRTPRCALQQETAAVIAEHLSGRVLVYTDGSVTAEGSAAAACVVPSLEVVGKCRLPFFASSTTAELYLVATRPSSQYILLAEFVPPAAGVLSDSRAALLALARGERGAFIAQRLFPAPISPQWVPSTMAYTATRRPTLSPSP</sequence>
<name>A0A9D4Q3M5_RHISA</name>
<evidence type="ECO:0000313" key="2">
    <source>
        <dbReference type="Proteomes" id="UP000821837"/>
    </source>
</evidence>
<keyword evidence="2" id="KW-1185">Reference proteome</keyword>
<organism evidence="1 2">
    <name type="scientific">Rhipicephalus sanguineus</name>
    <name type="common">Brown dog tick</name>
    <name type="synonym">Ixodes sanguineus</name>
    <dbReference type="NCBI Taxonomy" id="34632"/>
    <lineage>
        <taxon>Eukaryota</taxon>
        <taxon>Metazoa</taxon>
        <taxon>Ecdysozoa</taxon>
        <taxon>Arthropoda</taxon>
        <taxon>Chelicerata</taxon>
        <taxon>Arachnida</taxon>
        <taxon>Acari</taxon>
        <taxon>Parasitiformes</taxon>
        <taxon>Ixodida</taxon>
        <taxon>Ixodoidea</taxon>
        <taxon>Ixodidae</taxon>
        <taxon>Rhipicephalinae</taxon>
        <taxon>Rhipicephalus</taxon>
        <taxon>Rhipicephalus</taxon>
    </lineage>
</organism>
<dbReference type="AlphaFoldDB" id="A0A9D4Q3M5"/>
<reference evidence="1" key="2">
    <citation type="submission" date="2021-09" db="EMBL/GenBank/DDBJ databases">
        <authorList>
            <person name="Jia N."/>
            <person name="Wang J."/>
            <person name="Shi W."/>
            <person name="Du L."/>
            <person name="Sun Y."/>
            <person name="Zhan W."/>
            <person name="Jiang J."/>
            <person name="Wang Q."/>
            <person name="Zhang B."/>
            <person name="Ji P."/>
            <person name="Sakyi L.B."/>
            <person name="Cui X."/>
            <person name="Yuan T."/>
            <person name="Jiang B."/>
            <person name="Yang W."/>
            <person name="Lam T.T.-Y."/>
            <person name="Chang Q."/>
            <person name="Ding S."/>
            <person name="Wang X."/>
            <person name="Zhu J."/>
            <person name="Ruan X."/>
            <person name="Zhao L."/>
            <person name="Wei J."/>
            <person name="Que T."/>
            <person name="Du C."/>
            <person name="Cheng J."/>
            <person name="Dai P."/>
            <person name="Han X."/>
            <person name="Huang E."/>
            <person name="Gao Y."/>
            <person name="Liu J."/>
            <person name="Shao H."/>
            <person name="Ye R."/>
            <person name="Li L."/>
            <person name="Wei W."/>
            <person name="Wang X."/>
            <person name="Wang C."/>
            <person name="Huo Q."/>
            <person name="Li W."/>
            <person name="Guo W."/>
            <person name="Chen H."/>
            <person name="Chen S."/>
            <person name="Zhou L."/>
            <person name="Zhou L."/>
            <person name="Ni X."/>
            <person name="Tian J."/>
            <person name="Zhou Y."/>
            <person name="Sheng Y."/>
            <person name="Liu T."/>
            <person name="Pan Y."/>
            <person name="Xia L."/>
            <person name="Li J."/>
            <person name="Zhao F."/>
            <person name="Cao W."/>
        </authorList>
    </citation>
    <scope>NUCLEOTIDE SEQUENCE</scope>
    <source>
        <strain evidence="1">Rsan-2018</strain>
        <tissue evidence="1">Larvae</tissue>
    </source>
</reference>
<accession>A0A9D4Q3M5</accession>
<evidence type="ECO:0008006" key="3">
    <source>
        <dbReference type="Google" id="ProtNLM"/>
    </source>
</evidence>
<reference evidence="1" key="1">
    <citation type="journal article" date="2020" name="Cell">
        <title>Large-Scale Comparative Analyses of Tick Genomes Elucidate Their Genetic Diversity and Vector Capacities.</title>
        <authorList>
            <consortium name="Tick Genome and Microbiome Consortium (TIGMIC)"/>
            <person name="Jia N."/>
            <person name="Wang J."/>
            <person name="Shi W."/>
            <person name="Du L."/>
            <person name="Sun Y."/>
            <person name="Zhan W."/>
            <person name="Jiang J.F."/>
            <person name="Wang Q."/>
            <person name="Zhang B."/>
            <person name="Ji P."/>
            <person name="Bell-Sakyi L."/>
            <person name="Cui X.M."/>
            <person name="Yuan T.T."/>
            <person name="Jiang B.G."/>
            <person name="Yang W.F."/>
            <person name="Lam T.T."/>
            <person name="Chang Q.C."/>
            <person name="Ding S.J."/>
            <person name="Wang X.J."/>
            <person name="Zhu J.G."/>
            <person name="Ruan X.D."/>
            <person name="Zhao L."/>
            <person name="Wei J.T."/>
            <person name="Ye R.Z."/>
            <person name="Que T.C."/>
            <person name="Du C.H."/>
            <person name="Zhou Y.H."/>
            <person name="Cheng J.X."/>
            <person name="Dai P.F."/>
            <person name="Guo W.B."/>
            <person name="Han X.H."/>
            <person name="Huang E.J."/>
            <person name="Li L.F."/>
            <person name="Wei W."/>
            <person name="Gao Y.C."/>
            <person name="Liu J.Z."/>
            <person name="Shao H.Z."/>
            <person name="Wang X."/>
            <person name="Wang C.C."/>
            <person name="Yang T.C."/>
            <person name="Huo Q.B."/>
            <person name="Li W."/>
            <person name="Chen H.Y."/>
            <person name="Chen S.E."/>
            <person name="Zhou L.G."/>
            <person name="Ni X.B."/>
            <person name="Tian J.H."/>
            <person name="Sheng Y."/>
            <person name="Liu T."/>
            <person name="Pan Y.S."/>
            <person name="Xia L.Y."/>
            <person name="Li J."/>
            <person name="Zhao F."/>
            <person name="Cao W.C."/>
        </authorList>
    </citation>
    <scope>NUCLEOTIDE SEQUENCE</scope>
    <source>
        <strain evidence="1">Rsan-2018</strain>
    </source>
</reference>
<proteinExistence type="predicted"/>
<protein>
    <recommendedName>
        <fullName evidence="3">Tick transposon</fullName>
    </recommendedName>
</protein>
<comment type="caution">
    <text evidence="1">The sequence shown here is derived from an EMBL/GenBank/DDBJ whole genome shotgun (WGS) entry which is preliminary data.</text>
</comment>